<dbReference type="SUPFAM" id="SSF48726">
    <property type="entry name" value="Immunoglobulin"/>
    <property type="match status" value="4"/>
</dbReference>
<feature type="domain" description="Ig-like" evidence="7">
    <location>
        <begin position="43"/>
        <end position="140"/>
    </location>
</feature>
<protein>
    <submittedName>
        <fullName evidence="9">LOW QUALITY PROTEIN: butyrophilin-like protein 2-like</fullName>
    </submittedName>
</protein>
<keyword evidence="4" id="KW-0472">Membrane</keyword>
<feature type="domain" description="Ig-like" evidence="7">
    <location>
        <begin position="148"/>
        <end position="236"/>
    </location>
</feature>
<evidence type="ECO:0000256" key="2">
    <source>
        <dbReference type="ARBA" id="ARBA00022692"/>
    </source>
</evidence>
<dbReference type="InterPro" id="IPR053896">
    <property type="entry name" value="BTN3A2-like_Ig-C"/>
</dbReference>
<evidence type="ECO:0000256" key="1">
    <source>
        <dbReference type="ARBA" id="ARBA00004370"/>
    </source>
</evidence>
<dbReference type="CDD" id="cd05713">
    <property type="entry name" value="IgV_MOG_like"/>
    <property type="match status" value="2"/>
</dbReference>
<evidence type="ECO:0000313" key="8">
    <source>
        <dbReference type="Proteomes" id="UP000504623"/>
    </source>
</evidence>
<organism evidence="8 9">
    <name type="scientific">Chrysochloris asiatica</name>
    <name type="common">Cape golden mole</name>
    <dbReference type="NCBI Taxonomy" id="185453"/>
    <lineage>
        <taxon>Eukaryota</taxon>
        <taxon>Metazoa</taxon>
        <taxon>Chordata</taxon>
        <taxon>Craniata</taxon>
        <taxon>Vertebrata</taxon>
        <taxon>Euteleostomi</taxon>
        <taxon>Mammalia</taxon>
        <taxon>Eutheria</taxon>
        <taxon>Afrotheria</taxon>
        <taxon>Chrysochloridae</taxon>
        <taxon>Chrysochlorinae</taxon>
        <taxon>Chrysochloris</taxon>
    </lineage>
</organism>
<feature type="domain" description="Ig-like" evidence="7">
    <location>
        <begin position="241"/>
        <end position="355"/>
    </location>
</feature>
<evidence type="ECO:0000256" key="6">
    <source>
        <dbReference type="ARBA" id="ARBA00023319"/>
    </source>
</evidence>
<dbReference type="InterPro" id="IPR036179">
    <property type="entry name" value="Ig-like_dom_sf"/>
</dbReference>
<dbReference type="GeneID" id="102820611"/>
<gene>
    <name evidence="9" type="primary">LOC102820611</name>
</gene>
<proteinExistence type="predicted"/>
<dbReference type="GO" id="GO:0050852">
    <property type="term" value="P:T cell receptor signaling pathway"/>
    <property type="evidence" value="ECO:0007669"/>
    <property type="project" value="TreeGrafter"/>
</dbReference>
<evidence type="ECO:0000256" key="3">
    <source>
        <dbReference type="ARBA" id="ARBA00022989"/>
    </source>
</evidence>
<dbReference type="Pfam" id="PF22705">
    <property type="entry name" value="C2-set_3"/>
    <property type="match status" value="2"/>
</dbReference>
<dbReference type="RefSeq" id="XP_006860607.1">
    <property type="nucleotide sequence ID" value="XM_006860545.1"/>
</dbReference>
<keyword evidence="6" id="KW-0393">Immunoglobulin domain</keyword>
<keyword evidence="3" id="KW-1133">Transmembrane helix</keyword>
<evidence type="ECO:0000259" key="7">
    <source>
        <dbReference type="PROSITE" id="PS50835"/>
    </source>
</evidence>
<dbReference type="FunFam" id="2.60.40.10:FF:000183">
    <property type="entry name" value="Myelin-oligodendrocyte glycoprotein"/>
    <property type="match status" value="2"/>
</dbReference>
<name>A0A9B0T9W0_CHRAS</name>
<comment type="subcellular location">
    <subcellularLocation>
        <location evidence="1">Membrane</location>
    </subcellularLocation>
</comment>
<feature type="domain" description="Ig-like" evidence="7">
    <location>
        <begin position="362"/>
        <end position="451"/>
    </location>
</feature>
<dbReference type="Gene3D" id="2.60.40.10">
    <property type="entry name" value="Immunoglobulins"/>
    <property type="match status" value="4"/>
</dbReference>
<dbReference type="InterPro" id="IPR013106">
    <property type="entry name" value="Ig_V-set"/>
</dbReference>
<dbReference type="GO" id="GO:0009897">
    <property type="term" value="C:external side of plasma membrane"/>
    <property type="evidence" value="ECO:0007669"/>
    <property type="project" value="TreeGrafter"/>
</dbReference>
<dbReference type="PROSITE" id="PS50835">
    <property type="entry name" value="IG_LIKE"/>
    <property type="match status" value="4"/>
</dbReference>
<dbReference type="SMART" id="SM00406">
    <property type="entry name" value="IGv"/>
    <property type="match status" value="2"/>
</dbReference>
<evidence type="ECO:0000256" key="5">
    <source>
        <dbReference type="ARBA" id="ARBA00023157"/>
    </source>
</evidence>
<dbReference type="InterPro" id="IPR007110">
    <property type="entry name" value="Ig-like_dom"/>
</dbReference>
<dbReference type="InterPro" id="IPR003599">
    <property type="entry name" value="Ig_sub"/>
</dbReference>
<dbReference type="GO" id="GO:0005102">
    <property type="term" value="F:signaling receptor binding"/>
    <property type="evidence" value="ECO:0007669"/>
    <property type="project" value="TreeGrafter"/>
</dbReference>
<evidence type="ECO:0000256" key="4">
    <source>
        <dbReference type="ARBA" id="ARBA00023136"/>
    </source>
</evidence>
<dbReference type="FunFam" id="2.60.40.10:FF:000088">
    <property type="entry name" value="Butyrophilin subfamily 1 member A1"/>
    <property type="match status" value="2"/>
</dbReference>
<keyword evidence="5" id="KW-1015">Disulfide bond</keyword>
<accession>A0A9B0T9W0</accession>
<dbReference type="PANTHER" id="PTHR24100">
    <property type="entry name" value="BUTYROPHILIN"/>
    <property type="match status" value="1"/>
</dbReference>
<dbReference type="Pfam" id="PF07686">
    <property type="entry name" value="V-set"/>
    <property type="match status" value="2"/>
</dbReference>
<dbReference type="InterPro" id="IPR003597">
    <property type="entry name" value="Ig_C1-set"/>
</dbReference>
<dbReference type="InterPro" id="IPR050504">
    <property type="entry name" value="IgSF_BTN/MOG"/>
</dbReference>
<dbReference type="PANTHER" id="PTHR24100:SF105">
    <property type="entry name" value="BUTYROPHILIN-LIKE PROTEIN 2"/>
    <property type="match status" value="1"/>
</dbReference>
<keyword evidence="8" id="KW-1185">Reference proteome</keyword>
<dbReference type="AlphaFoldDB" id="A0A9B0T9W0"/>
<dbReference type="SMART" id="SM00409">
    <property type="entry name" value="IG"/>
    <property type="match status" value="2"/>
</dbReference>
<dbReference type="InterPro" id="IPR013783">
    <property type="entry name" value="Ig-like_fold"/>
</dbReference>
<keyword evidence="2" id="KW-0812">Transmembrane</keyword>
<dbReference type="OrthoDB" id="10055806at2759"/>
<dbReference type="GO" id="GO:0001817">
    <property type="term" value="P:regulation of cytokine production"/>
    <property type="evidence" value="ECO:0007669"/>
    <property type="project" value="TreeGrafter"/>
</dbReference>
<sequence>MMDIPGISFSGLAASFCFIVLNLKRSDDFTVIGSVYPMLVNVGEDALLSCQLLPKRSATHMKVQWYRSEPSTPVLSYWDGDEVTEMQMEEYKGRVEWIKDDIAQGNMTLKIHNIQPSDNGQYWCHFQEGSYFVEASLQLVVAGLGSAPDIHMEGTVESGGQLVCTAEGWFPEPQVYWKNARGENMLTASEHYIQNGDGLFYVESTLVVRDTSLETVSCVIQSPILHEEKESTIFISEKLQTELASLRVIGPSQPLTVRVGEDIQLTCYLSPKANAQNMEVRWIREHRYPAVSVFMNGDQVAGEQMEEYIGRTVLVSDAIDEGRLTLQIHNAGTSDNGQYRCLFEKDGVYQEATLDLKVAGVGSSLLITMMKWKDGEMQLMCFSDGWFPQPHVQWRDIEGKTIPLFSEVLTHDSYGLFHVETSLLVRNSSIVNVTCSISNSLQVQEKTSAFSLSAW</sequence>
<dbReference type="Proteomes" id="UP000504623">
    <property type="component" value="Unplaced"/>
</dbReference>
<reference evidence="9" key="1">
    <citation type="submission" date="2025-08" db="UniProtKB">
        <authorList>
            <consortium name="RefSeq"/>
        </authorList>
    </citation>
    <scope>IDENTIFICATION</scope>
    <source>
        <tissue evidence="9">Spleen</tissue>
    </source>
</reference>
<evidence type="ECO:0000313" key="9">
    <source>
        <dbReference type="RefSeq" id="XP_006860607.1"/>
    </source>
</evidence>
<dbReference type="SMART" id="SM00407">
    <property type="entry name" value="IGc1"/>
    <property type="match status" value="1"/>
</dbReference>